<dbReference type="NCBIfam" id="TIGR00035">
    <property type="entry name" value="asp_race"/>
    <property type="match status" value="1"/>
</dbReference>
<dbReference type="GO" id="GO:0047689">
    <property type="term" value="F:aspartate racemase activity"/>
    <property type="evidence" value="ECO:0007669"/>
    <property type="project" value="UniProtKB-EC"/>
</dbReference>
<reference evidence="4" key="1">
    <citation type="journal article" date="2022" name="Microorganisms">
        <title>Beyond the ABCs#Discovery of Three New Plasmid Types in Rhodobacterales (RepQ, RepY, RepW).</title>
        <authorList>
            <person name="Freese H.M."/>
            <person name="Ringel V."/>
            <person name="Overmann J."/>
            <person name="Petersen J."/>
        </authorList>
    </citation>
    <scope>NUCLEOTIDE SEQUENCE [LARGE SCALE GENOMIC DNA]</scope>
    <source>
        <strain evidence="4">DSM 109990</strain>
        <plasmid evidence="4">pDSM109990_c</plasmid>
    </source>
</reference>
<evidence type="ECO:0000256" key="2">
    <source>
        <dbReference type="ARBA" id="ARBA00023235"/>
    </source>
</evidence>
<evidence type="ECO:0000313" key="3">
    <source>
        <dbReference type="EMBL" id="UOA16984.1"/>
    </source>
</evidence>
<dbReference type="InterPro" id="IPR001920">
    <property type="entry name" value="Asp/Glu_race"/>
</dbReference>
<geneLocation type="plasmid" evidence="3 4">
    <name>pDSM109990_c</name>
</geneLocation>
<dbReference type="SUPFAM" id="SSF53681">
    <property type="entry name" value="Aspartate/glutamate racemase"/>
    <property type="match status" value="2"/>
</dbReference>
<dbReference type="PANTHER" id="PTHR21198:SF7">
    <property type="entry name" value="ASPARTATE-GLUTAMATE RACEMASE FAMILY"/>
    <property type="match status" value="1"/>
</dbReference>
<keyword evidence="4" id="KW-1185">Reference proteome</keyword>
<sequence length="255" mass="26890">MTDFAPSGYLGVLGGMGPGATADFYLKLISATVASTDQEHVATIIRSVPQIPDRSAAISKKAESPLPALSSGIRELISSGAKAIAIPCNTAHFWYEDLVAISTVPVFHIVDTVRERLETNVRTGPVGLLATAGTIEGKIYQNRLGGQSGYQVLVPEEEDQKKLVSPGIAAVKAGDLIAGADLLSKAARRLQERGARSAIMACTEIPIVLGPKSDVGMPLIDATDALARHCVEWWRTSSSSRVDDLHLSGATDSNS</sequence>
<name>A0ABY3ZQS9_9RHOB</name>
<accession>A0ABY3ZQS9</accession>
<dbReference type="EC" id="5.1.1.13" evidence="3"/>
<comment type="similarity">
    <text evidence="1">Belongs to the aspartate/glutamate racemases family.</text>
</comment>
<proteinExistence type="inferred from homology"/>
<dbReference type="InterPro" id="IPR015942">
    <property type="entry name" value="Asp/Glu/hydantoin_racemase"/>
</dbReference>
<keyword evidence="3" id="KW-0614">Plasmid</keyword>
<dbReference type="Pfam" id="PF01177">
    <property type="entry name" value="Asp_Glu_race"/>
    <property type="match status" value="1"/>
</dbReference>
<organism evidence="3 4">
    <name type="scientific">Sulfitobacter dubius</name>
    <dbReference type="NCBI Taxonomy" id="218673"/>
    <lineage>
        <taxon>Bacteria</taxon>
        <taxon>Pseudomonadati</taxon>
        <taxon>Pseudomonadota</taxon>
        <taxon>Alphaproteobacteria</taxon>
        <taxon>Rhodobacterales</taxon>
        <taxon>Roseobacteraceae</taxon>
        <taxon>Sulfitobacter</taxon>
    </lineage>
</organism>
<evidence type="ECO:0000313" key="4">
    <source>
        <dbReference type="Proteomes" id="UP000831019"/>
    </source>
</evidence>
<dbReference type="Proteomes" id="UP000831019">
    <property type="component" value="Plasmid pDSM109990_c"/>
</dbReference>
<dbReference type="RefSeq" id="WP_243263769.1">
    <property type="nucleotide sequence ID" value="NZ_CP085147.1"/>
</dbReference>
<dbReference type="InterPro" id="IPR004380">
    <property type="entry name" value="Asp_race"/>
</dbReference>
<keyword evidence="2 3" id="KW-0413">Isomerase</keyword>
<dbReference type="EMBL" id="CP085147">
    <property type="protein sequence ID" value="UOA16984.1"/>
    <property type="molecule type" value="Genomic_DNA"/>
</dbReference>
<dbReference type="InterPro" id="IPR018187">
    <property type="entry name" value="Asp/Glu_racemase_AS_1"/>
</dbReference>
<dbReference type="Gene3D" id="3.40.50.1860">
    <property type="match status" value="2"/>
</dbReference>
<gene>
    <name evidence="3" type="ORF">DSM109990_03873</name>
</gene>
<evidence type="ECO:0000256" key="1">
    <source>
        <dbReference type="ARBA" id="ARBA00007847"/>
    </source>
</evidence>
<dbReference type="PANTHER" id="PTHR21198">
    <property type="entry name" value="GLUTAMATE RACEMASE"/>
    <property type="match status" value="1"/>
</dbReference>
<protein>
    <submittedName>
        <fullName evidence="3">Aspartate racemase</fullName>
        <ecNumber evidence="3">5.1.1.13</ecNumber>
    </submittedName>
</protein>
<dbReference type="PROSITE" id="PS00923">
    <property type="entry name" value="ASP_GLU_RACEMASE_1"/>
    <property type="match status" value="1"/>
</dbReference>